<evidence type="ECO:0000256" key="7">
    <source>
        <dbReference type="ARBA" id="ARBA00023237"/>
    </source>
</evidence>
<comment type="caution">
    <text evidence="9">The sequence shown here is derived from an EMBL/GenBank/DDBJ whole genome shotgun (WGS) entry which is preliminary data.</text>
</comment>
<evidence type="ECO:0000256" key="5">
    <source>
        <dbReference type="ARBA" id="ARBA00022692"/>
    </source>
</evidence>
<dbReference type="PANTHER" id="PTHR30026">
    <property type="entry name" value="OUTER MEMBRANE PROTEIN TOLC"/>
    <property type="match status" value="1"/>
</dbReference>
<keyword evidence="7" id="KW-0998">Cell outer membrane</keyword>
<dbReference type="PIRSF" id="PIRSF001892">
    <property type="entry name" value="CyaE"/>
    <property type="match status" value="1"/>
</dbReference>
<dbReference type="GO" id="GO:1990281">
    <property type="term" value="C:efflux pump complex"/>
    <property type="evidence" value="ECO:0007669"/>
    <property type="project" value="TreeGrafter"/>
</dbReference>
<dbReference type="Pfam" id="PF02321">
    <property type="entry name" value="OEP"/>
    <property type="match status" value="2"/>
</dbReference>
<evidence type="ECO:0000313" key="10">
    <source>
        <dbReference type="Proteomes" id="UP000178602"/>
    </source>
</evidence>
<dbReference type="InterPro" id="IPR028351">
    <property type="entry name" value="CyaE"/>
</dbReference>
<keyword evidence="5" id="KW-0812">Transmembrane</keyword>
<evidence type="ECO:0000256" key="1">
    <source>
        <dbReference type="ARBA" id="ARBA00004442"/>
    </source>
</evidence>
<gene>
    <name evidence="9" type="ORF">A3K49_03895</name>
</gene>
<dbReference type="SUPFAM" id="SSF56954">
    <property type="entry name" value="Outer membrane efflux proteins (OEP)"/>
    <property type="match status" value="1"/>
</dbReference>
<reference evidence="9 10" key="1">
    <citation type="journal article" date="2016" name="Nat. Commun.">
        <title>Thousands of microbial genomes shed light on interconnected biogeochemical processes in an aquifer system.</title>
        <authorList>
            <person name="Anantharaman K."/>
            <person name="Brown C.T."/>
            <person name="Hug L.A."/>
            <person name="Sharon I."/>
            <person name="Castelle C.J."/>
            <person name="Probst A.J."/>
            <person name="Thomas B.C."/>
            <person name="Singh A."/>
            <person name="Wilkins M.J."/>
            <person name="Karaoz U."/>
            <person name="Brodie E.L."/>
            <person name="Williams K.H."/>
            <person name="Hubbard S.S."/>
            <person name="Banfield J.F."/>
        </authorList>
    </citation>
    <scope>NUCLEOTIDE SEQUENCE [LARGE SCALE GENOMIC DNA]</scope>
</reference>
<evidence type="ECO:0000256" key="2">
    <source>
        <dbReference type="ARBA" id="ARBA00007613"/>
    </source>
</evidence>
<dbReference type="Proteomes" id="UP000178602">
    <property type="component" value="Unassembled WGS sequence"/>
</dbReference>
<dbReference type="GO" id="GO:0015288">
    <property type="term" value="F:porin activity"/>
    <property type="evidence" value="ECO:0007669"/>
    <property type="project" value="TreeGrafter"/>
</dbReference>
<dbReference type="Gene3D" id="1.20.1600.10">
    <property type="entry name" value="Outer membrane efflux proteins (OEP)"/>
    <property type="match status" value="1"/>
</dbReference>
<evidence type="ECO:0000256" key="4">
    <source>
        <dbReference type="ARBA" id="ARBA00022452"/>
    </source>
</evidence>
<keyword evidence="8" id="KW-0732">Signal</keyword>
<dbReference type="InterPro" id="IPR003423">
    <property type="entry name" value="OMP_efflux"/>
</dbReference>
<feature type="signal peptide" evidence="8">
    <location>
        <begin position="1"/>
        <end position="22"/>
    </location>
</feature>
<dbReference type="GO" id="GO:0009279">
    <property type="term" value="C:cell outer membrane"/>
    <property type="evidence" value="ECO:0007669"/>
    <property type="project" value="UniProtKB-SubCell"/>
</dbReference>
<keyword evidence="6" id="KW-0472">Membrane</keyword>
<dbReference type="GO" id="GO:0015562">
    <property type="term" value="F:efflux transmembrane transporter activity"/>
    <property type="evidence" value="ECO:0007669"/>
    <property type="project" value="InterPro"/>
</dbReference>
<dbReference type="AlphaFoldDB" id="A0A1F4T6C5"/>
<name>A0A1F4T6C5_UNCSA</name>
<comment type="subcellular location">
    <subcellularLocation>
        <location evidence="1">Cell outer membrane</location>
    </subcellularLocation>
</comment>
<dbReference type="InterPro" id="IPR051906">
    <property type="entry name" value="TolC-like"/>
</dbReference>
<keyword evidence="3" id="KW-0813">Transport</keyword>
<proteinExistence type="inferred from homology"/>
<keyword evidence="4" id="KW-1134">Transmembrane beta strand</keyword>
<dbReference type="EMBL" id="MEUG01000001">
    <property type="protein sequence ID" value="OGC28117.1"/>
    <property type="molecule type" value="Genomic_DNA"/>
</dbReference>
<accession>A0A1F4T6C5</accession>
<feature type="chain" id="PRO_5009514492" description="Transporter" evidence="8">
    <location>
        <begin position="23"/>
        <end position="442"/>
    </location>
</feature>
<evidence type="ECO:0000256" key="3">
    <source>
        <dbReference type="ARBA" id="ARBA00022448"/>
    </source>
</evidence>
<comment type="similarity">
    <text evidence="2">Belongs to the outer membrane factor (OMF) (TC 1.B.17) family.</text>
</comment>
<evidence type="ECO:0008006" key="11">
    <source>
        <dbReference type="Google" id="ProtNLM"/>
    </source>
</evidence>
<sequence length="442" mass="48095">MRKIIIKSSIFCFLLIAANADALTLKESVDLAMTNNPSVLAAQKKLAAANARLGQAVGAFFPTVKLDANYGKSYSDPSVMQVTVSTSQGALTQDFTTGTNSTVTAQGWGVSLSQPLFVAALWPGYGIARKVVDLAGEEYKKARLEAAFNVTQSYFGVLRAAKYVKLSEESKEMAESHLNQIKMLLAAGVSTRADQLRAEVQLANSEVGLTKAKNSLELAKDAFNNSLGRELEQEVDLKDEGFTGTLLMIPDYKEILRLALENRPDWRIYLFNESIAQETLRVSQLEYLPTVFLSAQTGNRVTEYPGFDSSTNSWSVVGAASWTIFDGLGRENRIKEAAANLDSQKAAKEQVRNGVALEVRDVCFTLKSAAETIASAKKAVSSAEENQKVSSLRFMSGAGTNLEVLDAQVSLTQARINYLQSLFDLETARAKLNKVVGKEVVL</sequence>
<evidence type="ECO:0000313" key="9">
    <source>
        <dbReference type="EMBL" id="OGC28117.1"/>
    </source>
</evidence>
<protein>
    <recommendedName>
        <fullName evidence="11">Transporter</fullName>
    </recommendedName>
</protein>
<evidence type="ECO:0000256" key="6">
    <source>
        <dbReference type="ARBA" id="ARBA00023136"/>
    </source>
</evidence>
<organism evidence="9 10">
    <name type="scientific">candidate division WOR-1 bacterium RIFOXYC12_FULL_54_18</name>
    <dbReference type="NCBI Taxonomy" id="1802584"/>
    <lineage>
        <taxon>Bacteria</taxon>
        <taxon>Bacillati</taxon>
        <taxon>Saganbacteria</taxon>
    </lineage>
</organism>
<dbReference type="PANTHER" id="PTHR30026:SF20">
    <property type="entry name" value="OUTER MEMBRANE PROTEIN TOLC"/>
    <property type="match status" value="1"/>
</dbReference>
<evidence type="ECO:0000256" key="8">
    <source>
        <dbReference type="SAM" id="SignalP"/>
    </source>
</evidence>